<reference evidence="1" key="1">
    <citation type="submission" date="2020-08" db="EMBL/GenBank/DDBJ databases">
        <title>Multicomponent nature underlies the extraordinary mechanical properties of spider dragline silk.</title>
        <authorList>
            <person name="Kono N."/>
            <person name="Nakamura H."/>
            <person name="Mori M."/>
            <person name="Yoshida Y."/>
            <person name="Ohtoshi R."/>
            <person name="Malay A.D."/>
            <person name="Moran D.A.P."/>
            <person name="Tomita M."/>
            <person name="Numata K."/>
            <person name="Arakawa K."/>
        </authorList>
    </citation>
    <scope>NUCLEOTIDE SEQUENCE</scope>
</reference>
<gene>
    <name evidence="1" type="primary">NPHP1</name>
    <name evidence="1" type="ORF">NPIL_194561</name>
</gene>
<dbReference type="AlphaFoldDB" id="A0A8X6PTG2"/>
<dbReference type="Proteomes" id="UP000887013">
    <property type="component" value="Unassembled WGS sequence"/>
</dbReference>
<evidence type="ECO:0000313" key="1">
    <source>
        <dbReference type="EMBL" id="GFT87974.1"/>
    </source>
</evidence>
<evidence type="ECO:0000313" key="2">
    <source>
        <dbReference type="Proteomes" id="UP000887013"/>
    </source>
</evidence>
<organism evidence="1 2">
    <name type="scientific">Nephila pilipes</name>
    <name type="common">Giant wood spider</name>
    <name type="synonym">Nephila maculata</name>
    <dbReference type="NCBI Taxonomy" id="299642"/>
    <lineage>
        <taxon>Eukaryota</taxon>
        <taxon>Metazoa</taxon>
        <taxon>Ecdysozoa</taxon>
        <taxon>Arthropoda</taxon>
        <taxon>Chelicerata</taxon>
        <taxon>Arachnida</taxon>
        <taxon>Araneae</taxon>
        <taxon>Araneomorphae</taxon>
        <taxon>Entelegynae</taxon>
        <taxon>Araneoidea</taxon>
        <taxon>Nephilidae</taxon>
        <taxon>Nephila</taxon>
    </lineage>
</organism>
<sequence>MDCTKKKVFRDLVFETVFVIINSNNLPPYVFGNSSAENARKTEIDRLLAFQETQEKTLSLSGELEFLPLSINMLSADIINLNKRTMFQ</sequence>
<name>A0A8X6PTG2_NEPPI</name>
<protein>
    <submittedName>
        <fullName evidence="1">Nephrocystin-1</fullName>
    </submittedName>
</protein>
<accession>A0A8X6PTG2</accession>
<comment type="caution">
    <text evidence="1">The sequence shown here is derived from an EMBL/GenBank/DDBJ whole genome shotgun (WGS) entry which is preliminary data.</text>
</comment>
<dbReference type="EMBL" id="BMAW01024474">
    <property type="protein sequence ID" value="GFT87974.1"/>
    <property type="molecule type" value="Genomic_DNA"/>
</dbReference>
<dbReference type="OrthoDB" id="5340910at2759"/>
<proteinExistence type="predicted"/>
<keyword evidence="2" id="KW-1185">Reference proteome</keyword>